<keyword evidence="1" id="KW-1133">Transmembrane helix</keyword>
<dbReference type="STRING" id="74649.A0A2P6PBG6"/>
<accession>A0A2P6PBG6</accession>
<dbReference type="Gramene" id="PRQ19270">
    <property type="protein sequence ID" value="PRQ19270"/>
    <property type="gene ID" value="RchiOBHm_Chr7g0215371"/>
</dbReference>
<evidence type="ECO:0000259" key="2">
    <source>
        <dbReference type="Pfam" id="PF25809"/>
    </source>
</evidence>
<keyword evidence="4" id="KW-1185">Reference proteome</keyword>
<proteinExistence type="predicted"/>
<protein>
    <recommendedName>
        <fullName evidence="2">STEEP1 domain-containing protein</fullName>
    </recommendedName>
</protein>
<feature type="transmembrane region" description="Helical" evidence="1">
    <location>
        <begin position="71"/>
        <end position="89"/>
    </location>
</feature>
<dbReference type="AlphaFoldDB" id="A0A2P6PBG6"/>
<keyword evidence="1" id="KW-0812">Transmembrane</keyword>
<dbReference type="InterPro" id="IPR053323">
    <property type="entry name" value="UPF0235"/>
</dbReference>
<dbReference type="Pfam" id="PF25809">
    <property type="entry name" value="STEEP1"/>
    <property type="match status" value="1"/>
</dbReference>
<keyword evidence="1" id="KW-0472">Membrane</keyword>
<dbReference type="PANTHER" id="PTHR47525:SF1">
    <property type="entry name" value="OS07G0295200 PROTEIN"/>
    <property type="match status" value="1"/>
</dbReference>
<name>A0A2P6PBG6_ROSCH</name>
<reference evidence="3 4" key="1">
    <citation type="journal article" date="2018" name="Nat. Genet.">
        <title>The Rosa genome provides new insights in the design of modern roses.</title>
        <authorList>
            <person name="Bendahmane M."/>
        </authorList>
    </citation>
    <scope>NUCLEOTIDE SEQUENCE [LARGE SCALE GENOMIC DNA]</scope>
    <source>
        <strain evidence="4">cv. Old Blush</strain>
    </source>
</reference>
<organism evidence="3 4">
    <name type="scientific">Rosa chinensis</name>
    <name type="common">China rose</name>
    <dbReference type="NCBI Taxonomy" id="74649"/>
    <lineage>
        <taxon>Eukaryota</taxon>
        <taxon>Viridiplantae</taxon>
        <taxon>Streptophyta</taxon>
        <taxon>Embryophyta</taxon>
        <taxon>Tracheophyta</taxon>
        <taxon>Spermatophyta</taxon>
        <taxon>Magnoliopsida</taxon>
        <taxon>eudicotyledons</taxon>
        <taxon>Gunneridae</taxon>
        <taxon>Pentapetalae</taxon>
        <taxon>rosids</taxon>
        <taxon>fabids</taxon>
        <taxon>Rosales</taxon>
        <taxon>Rosaceae</taxon>
        <taxon>Rosoideae</taxon>
        <taxon>Rosoideae incertae sedis</taxon>
        <taxon>Rosa</taxon>
    </lineage>
</organism>
<evidence type="ECO:0000313" key="3">
    <source>
        <dbReference type="EMBL" id="PRQ19270.1"/>
    </source>
</evidence>
<evidence type="ECO:0000256" key="1">
    <source>
        <dbReference type="SAM" id="Phobius"/>
    </source>
</evidence>
<sequence>MDLTLISSSITTNTMDLDHLLITNTQFQKMPKKTTDKAYILDKTKHLAILKISEGGKVILKRGEGKKIWKVLLSFMLLAMLLVPSTVAAETNPHDAPVSP</sequence>
<dbReference type="InterPro" id="IPR057965">
    <property type="entry name" value="STEEP1_dom"/>
</dbReference>
<dbReference type="Proteomes" id="UP000238479">
    <property type="component" value="Chromosome 7"/>
</dbReference>
<dbReference type="EMBL" id="PDCK01000045">
    <property type="protein sequence ID" value="PRQ19270.1"/>
    <property type="molecule type" value="Genomic_DNA"/>
</dbReference>
<evidence type="ECO:0000313" key="4">
    <source>
        <dbReference type="Proteomes" id="UP000238479"/>
    </source>
</evidence>
<gene>
    <name evidence="3" type="ORF">RchiOBHm_Chr7g0215371</name>
</gene>
<feature type="domain" description="STEEP1" evidence="2">
    <location>
        <begin position="19"/>
        <end position="65"/>
    </location>
</feature>
<comment type="caution">
    <text evidence="3">The sequence shown here is derived from an EMBL/GenBank/DDBJ whole genome shotgun (WGS) entry which is preliminary data.</text>
</comment>
<dbReference type="PANTHER" id="PTHR47525">
    <property type="entry name" value="OS07G0295200 PROTEIN"/>
    <property type="match status" value="1"/>
</dbReference>